<name>A0A2P2PEQ5_RHIMU</name>
<sequence>MNDAKISTKSNGEAR</sequence>
<accession>A0A2P2PEQ5</accession>
<evidence type="ECO:0000313" key="1">
    <source>
        <dbReference type="EMBL" id="MBX53217.1"/>
    </source>
</evidence>
<reference evidence="1" key="1">
    <citation type="submission" date="2018-02" db="EMBL/GenBank/DDBJ databases">
        <title>Rhizophora mucronata_Transcriptome.</title>
        <authorList>
            <person name="Meera S.P."/>
            <person name="Sreeshan A."/>
            <person name="Augustine A."/>
        </authorList>
    </citation>
    <scope>NUCLEOTIDE SEQUENCE</scope>
    <source>
        <tissue evidence="1">Leaf</tissue>
    </source>
</reference>
<protein>
    <submittedName>
        <fullName evidence="1">Uncharacterized protein</fullName>
    </submittedName>
</protein>
<proteinExistence type="predicted"/>
<organism evidence="1">
    <name type="scientific">Rhizophora mucronata</name>
    <name type="common">Asiatic mangrove</name>
    <dbReference type="NCBI Taxonomy" id="61149"/>
    <lineage>
        <taxon>Eukaryota</taxon>
        <taxon>Viridiplantae</taxon>
        <taxon>Streptophyta</taxon>
        <taxon>Embryophyta</taxon>
        <taxon>Tracheophyta</taxon>
        <taxon>Spermatophyta</taxon>
        <taxon>Magnoliopsida</taxon>
        <taxon>eudicotyledons</taxon>
        <taxon>Gunneridae</taxon>
        <taxon>Pentapetalae</taxon>
        <taxon>rosids</taxon>
        <taxon>fabids</taxon>
        <taxon>Malpighiales</taxon>
        <taxon>Rhizophoraceae</taxon>
        <taxon>Rhizophora</taxon>
    </lineage>
</organism>
<dbReference type="EMBL" id="GGEC01072733">
    <property type="protein sequence ID" value="MBX53217.1"/>
    <property type="molecule type" value="Transcribed_RNA"/>
</dbReference>